<reference evidence="4" key="1">
    <citation type="submission" date="2021-06" db="EMBL/GenBank/DDBJ databases">
        <authorList>
            <person name="Kallberg Y."/>
            <person name="Tangrot J."/>
            <person name="Rosling A."/>
        </authorList>
    </citation>
    <scope>NUCLEOTIDE SEQUENCE</scope>
    <source>
        <strain evidence="4">FL966</strain>
    </source>
</reference>
<dbReference type="Gene3D" id="3.30.160.60">
    <property type="entry name" value="Classic Zinc Finger"/>
    <property type="match status" value="1"/>
</dbReference>
<keyword evidence="2" id="KW-0175">Coiled coil</keyword>
<feature type="non-terminal residue" evidence="4">
    <location>
        <position position="201"/>
    </location>
</feature>
<proteinExistence type="predicted"/>
<protein>
    <submittedName>
        <fullName evidence="4">7507_t:CDS:1</fullName>
    </submittedName>
</protein>
<evidence type="ECO:0000256" key="1">
    <source>
        <dbReference type="PROSITE-ProRule" id="PRU00042"/>
    </source>
</evidence>
<dbReference type="Proteomes" id="UP000789759">
    <property type="component" value="Unassembled WGS sequence"/>
</dbReference>
<dbReference type="GO" id="GO:0008270">
    <property type="term" value="F:zinc ion binding"/>
    <property type="evidence" value="ECO:0007669"/>
    <property type="project" value="UniProtKB-KW"/>
</dbReference>
<evidence type="ECO:0000256" key="2">
    <source>
        <dbReference type="SAM" id="Coils"/>
    </source>
</evidence>
<dbReference type="PROSITE" id="PS00028">
    <property type="entry name" value="ZINC_FINGER_C2H2_1"/>
    <property type="match status" value="1"/>
</dbReference>
<sequence>MTLPRRQHLSADTLSKTTGKKFKCPSCPYTFNNHTEVVNHVKEIHKTMLLGLIYRQDSKRAENLLFKVDSHKEDSCRELDKLIDKLSRAEEKYLPLTKYGYPVKKVFDQSHQILAEKEKVKAIIENLRIEVANLKCELIKNNNQIMLLNERHKKLLSTYKSLLMDHTILNKDYVALLENNSNYYIERCHLLEQENSVLVKW</sequence>
<organism evidence="4 5">
    <name type="scientific">Cetraspora pellucida</name>
    <dbReference type="NCBI Taxonomy" id="1433469"/>
    <lineage>
        <taxon>Eukaryota</taxon>
        <taxon>Fungi</taxon>
        <taxon>Fungi incertae sedis</taxon>
        <taxon>Mucoromycota</taxon>
        <taxon>Glomeromycotina</taxon>
        <taxon>Glomeromycetes</taxon>
        <taxon>Diversisporales</taxon>
        <taxon>Gigasporaceae</taxon>
        <taxon>Cetraspora</taxon>
    </lineage>
</organism>
<dbReference type="OrthoDB" id="2410821at2759"/>
<dbReference type="PROSITE" id="PS50157">
    <property type="entry name" value="ZINC_FINGER_C2H2_2"/>
    <property type="match status" value="1"/>
</dbReference>
<evidence type="ECO:0000313" key="4">
    <source>
        <dbReference type="EMBL" id="CAG8804684.1"/>
    </source>
</evidence>
<accession>A0A9N9K097</accession>
<dbReference type="AlphaFoldDB" id="A0A9N9K097"/>
<feature type="coiled-coil region" evidence="2">
    <location>
        <begin position="117"/>
        <end position="151"/>
    </location>
</feature>
<name>A0A9N9K097_9GLOM</name>
<gene>
    <name evidence="4" type="ORF">CPELLU_LOCUS18027</name>
</gene>
<feature type="domain" description="C2H2-type" evidence="3">
    <location>
        <begin position="22"/>
        <end position="45"/>
    </location>
</feature>
<keyword evidence="1" id="KW-0862">Zinc</keyword>
<keyword evidence="1" id="KW-0479">Metal-binding</keyword>
<dbReference type="InterPro" id="IPR013087">
    <property type="entry name" value="Znf_C2H2_type"/>
</dbReference>
<evidence type="ECO:0000313" key="5">
    <source>
        <dbReference type="Proteomes" id="UP000789759"/>
    </source>
</evidence>
<evidence type="ECO:0000259" key="3">
    <source>
        <dbReference type="PROSITE" id="PS50157"/>
    </source>
</evidence>
<dbReference type="SMART" id="SM00355">
    <property type="entry name" value="ZnF_C2H2"/>
    <property type="match status" value="1"/>
</dbReference>
<keyword evidence="5" id="KW-1185">Reference proteome</keyword>
<comment type="caution">
    <text evidence="4">The sequence shown here is derived from an EMBL/GenBank/DDBJ whole genome shotgun (WGS) entry which is preliminary data.</text>
</comment>
<keyword evidence="1" id="KW-0863">Zinc-finger</keyword>
<dbReference type="EMBL" id="CAJVQA010033594">
    <property type="protein sequence ID" value="CAG8804684.1"/>
    <property type="molecule type" value="Genomic_DNA"/>
</dbReference>